<dbReference type="EMBL" id="HBIV01036884">
    <property type="protein sequence ID" value="CAE0674520.1"/>
    <property type="molecule type" value="Transcribed_RNA"/>
</dbReference>
<feature type="compositionally biased region" description="Low complexity" evidence="2">
    <location>
        <begin position="888"/>
        <end position="902"/>
    </location>
</feature>
<dbReference type="SUPFAM" id="SSF48371">
    <property type="entry name" value="ARM repeat"/>
    <property type="match status" value="1"/>
</dbReference>
<dbReference type="InterPro" id="IPR048733">
    <property type="entry name" value="CFA69_ARM_dom"/>
</dbReference>
<dbReference type="CDD" id="cd00051">
    <property type="entry name" value="EFh"/>
    <property type="match status" value="1"/>
</dbReference>
<dbReference type="PROSITE" id="PS00018">
    <property type="entry name" value="EF_HAND_1"/>
    <property type="match status" value="2"/>
</dbReference>
<dbReference type="PROSITE" id="PS50222">
    <property type="entry name" value="EF_HAND_2"/>
    <property type="match status" value="2"/>
</dbReference>
<dbReference type="Pfam" id="PF21049">
    <property type="entry name" value="CFA69_ARM_rpt"/>
    <property type="match status" value="2"/>
</dbReference>
<dbReference type="Gene3D" id="1.10.238.10">
    <property type="entry name" value="EF-hand"/>
    <property type="match status" value="1"/>
</dbReference>
<dbReference type="SMART" id="SM00054">
    <property type="entry name" value="EFh"/>
    <property type="match status" value="2"/>
</dbReference>
<keyword evidence="1" id="KW-0106">Calcium</keyword>
<dbReference type="InterPro" id="IPR011989">
    <property type="entry name" value="ARM-like"/>
</dbReference>
<dbReference type="GO" id="GO:0005509">
    <property type="term" value="F:calcium ion binding"/>
    <property type="evidence" value="ECO:0007669"/>
    <property type="project" value="InterPro"/>
</dbReference>
<protein>
    <recommendedName>
        <fullName evidence="3">EF-hand domain-containing protein</fullName>
    </recommendedName>
</protein>
<evidence type="ECO:0000259" key="3">
    <source>
        <dbReference type="PROSITE" id="PS50222"/>
    </source>
</evidence>
<name>A0A7S3Z8C0_9EUKA</name>
<dbReference type="InterPro" id="IPR016024">
    <property type="entry name" value="ARM-type_fold"/>
</dbReference>
<dbReference type="InterPro" id="IPR011992">
    <property type="entry name" value="EF-hand-dom_pair"/>
</dbReference>
<dbReference type="Pfam" id="PF13499">
    <property type="entry name" value="EF-hand_7"/>
    <property type="match status" value="1"/>
</dbReference>
<feature type="domain" description="EF-hand" evidence="3">
    <location>
        <begin position="780"/>
        <end position="815"/>
    </location>
</feature>
<feature type="compositionally biased region" description="Basic and acidic residues" evidence="2">
    <location>
        <begin position="190"/>
        <end position="201"/>
    </location>
</feature>
<organism evidence="4">
    <name type="scientific">Lotharella globosa</name>
    <dbReference type="NCBI Taxonomy" id="91324"/>
    <lineage>
        <taxon>Eukaryota</taxon>
        <taxon>Sar</taxon>
        <taxon>Rhizaria</taxon>
        <taxon>Cercozoa</taxon>
        <taxon>Chlorarachniophyceae</taxon>
        <taxon>Lotharella</taxon>
    </lineage>
</organism>
<feature type="region of interest" description="Disordered" evidence="2">
    <location>
        <begin position="177"/>
        <end position="216"/>
    </location>
</feature>
<reference evidence="4" key="1">
    <citation type="submission" date="2021-01" db="EMBL/GenBank/DDBJ databases">
        <authorList>
            <person name="Corre E."/>
            <person name="Pelletier E."/>
            <person name="Niang G."/>
            <person name="Scheremetjew M."/>
            <person name="Finn R."/>
            <person name="Kale V."/>
            <person name="Holt S."/>
            <person name="Cochrane G."/>
            <person name="Meng A."/>
            <person name="Brown T."/>
            <person name="Cohen L."/>
        </authorList>
    </citation>
    <scope>NUCLEOTIDE SEQUENCE</scope>
    <source>
        <strain evidence="4">CCCM811</strain>
    </source>
</reference>
<accession>A0A7S3Z8C0</accession>
<proteinExistence type="predicted"/>
<dbReference type="PANTHER" id="PTHR14716:SF0">
    <property type="entry name" value="CILIA- AND FLAGELLA-ASSOCIATED PROTEIN 69"/>
    <property type="match status" value="1"/>
</dbReference>
<dbReference type="InterPro" id="IPR048732">
    <property type="entry name" value="CFA69"/>
</dbReference>
<dbReference type="Gene3D" id="1.25.10.10">
    <property type="entry name" value="Leucine-rich Repeat Variant"/>
    <property type="match status" value="2"/>
</dbReference>
<dbReference type="InterPro" id="IPR018247">
    <property type="entry name" value="EF_Hand_1_Ca_BS"/>
</dbReference>
<dbReference type="AlphaFoldDB" id="A0A7S3Z8C0"/>
<evidence type="ECO:0000256" key="1">
    <source>
        <dbReference type="ARBA" id="ARBA00022837"/>
    </source>
</evidence>
<dbReference type="InterPro" id="IPR002048">
    <property type="entry name" value="EF_hand_dom"/>
</dbReference>
<evidence type="ECO:0000313" key="4">
    <source>
        <dbReference type="EMBL" id="CAE0674520.1"/>
    </source>
</evidence>
<evidence type="ECO:0000256" key="2">
    <source>
        <dbReference type="SAM" id="MobiDB-lite"/>
    </source>
</evidence>
<sequence>MEEPSYVQRVEKVIDDAIELFHDEITRELHSRQAGAVKKLCRECRKEGIPMKHLHKVAQLTDMLTKSLHQGVEEFLGPLCSLIELHGFPFVREKSFQALEYTRHQLAAISSITRAMECKYPVVHKEVARAISRFALQAHKGYSRNAQEKDLPFQIIAEGQVIGRLIQQLYKSLRTNTTSDPARARMNTSVKKESFDSDRSKTTTPAVSARTEPDDDGEAVVERAAEEGKDRARFAAEAAAFSKGYLPVTIAILEALRDVSFHEGCASLIVRADGLPMLSVFLYHDNRSPIVQLAVETLWNVLDVCPQAAYSFGTQDSNFQAISNLLERLENCYRLVDKELRGELAVILCLLAREPANHMPLVLNRCLDIALAQSTNYELLTKQLQGRSLSESDFEFKNTLWAFVLELLRCDLALGVIIDHGMTQALLVHIDPQEEEHPFLKLLNTQQKVELKTRAVQFLMQLLPRAPGLYTNRCMHEKLMAFTLKQLEKAESGLQHTEVTQRLNSLVLRALVKVCSKVETRAVHLHVNDVRLLFPLFNDAENKSMDRANAIRLLGLLCDHHPSNQRLFRREGGLRAMSTALEGVTAQKGKEVEVMYAIIDCIWRAVVGNPRNEAHWLRLNGVDLLLDAICYCAPEVRAMALGCLADMLLNPKALSYFWDWKGNVEGIEEIDLTLKALLPGHREMLDNDAEGKKEQKKRAKKRDGGSRAVSLLLKIWEIHRPDTMISDVLEEIYQATKSRNEDFDEEMAGVVFNTVQADQETGDYHYQTHRNGQIKVLPKVRALAFKEAFDKLDSDGSGSLDIEELIPLARGLGIKNMDPTVVHDLVRKIDIDGDGTISFIEVLAFLLVQDYHARSVEVPRGYPRVSESVKTTGRSSTAHSSARETKTARAPRTSRSTRSRGAQRGGHTGPSTRPMYARGSIPPTREEMREAEKRQKRIFNENVRHMVFAVVSLIGNTHPDLTRDQRSQLNIISRYEKLIQGLDWCATQSDIVEELAMEGLEPIDTDIKWIQTQVEGFEDTVMNLKMFSYDKDAADTQMQSNLLDEFVGSVKLKIEEKGRALTEELAARPASVKQRKAAKDMKEEIIKSSLDMRATLKRTLHCKDEDLQDLLAQTKAAKERMRQRALKREGSMDTDMREGDSKTKS</sequence>
<dbReference type="SUPFAM" id="SSF47473">
    <property type="entry name" value="EF-hand"/>
    <property type="match status" value="1"/>
</dbReference>
<feature type="region of interest" description="Disordered" evidence="2">
    <location>
        <begin position="866"/>
        <end position="933"/>
    </location>
</feature>
<feature type="domain" description="EF-hand" evidence="3">
    <location>
        <begin position="817"/>
        <end position="852"/>
    </location>
</feature>
<feature type="compositionally biased region" description="Basic and acidic residues" evidence="2">
    <location>
        <begin position="924"/>
        <end position="933"/>
    </location>
</feature>
<feature type="region of interest" description="Disordered" evidence="2">
    <location>
        <begin position="1118"/>
        <end position="1145"/>
    </location>
</feature>
<gene>
    <name evidence="4" type="ORF">LGLO00237_LOCUS26294</name>
</gene>
<dbReference type="PANTHER" id="PTHR14716">
    <property type="entry name" value="CILIA- AND FLAGELLA-ASSOCIATED PROTEIN 69"/>
    <property type="match status" value="1"/>
</dbReference>
<feature type="compositionally biased region" description="Polar residues" evidence="2">
    <location>
        <begin position="868"/>
        <end position="880"/>
    </location>
</feature>